<feature type="transmembrane region" description="Helical" evidence="1">
    <location>
        <begin position="71"/>
        <end position="89"/>
    </location>
</feature>
<name>A0A9P7QG64_9HYPO</name>
<gene>
    <name evidence="2" type="ORF">E4U09_002132</name>
</gene>
<comment type="caution">
    <text evidence="2">The sequence shown here is derived from an EMBL/GenBank/DDBJ whole genome shotgun (WGS) entry which is preliminary data.</text>
</comment>
<evidence type="ECO:0000256" key="1">
    <source>
        <dbReference type="SAM" id="Phobius"/>
    </source>
</evidence>
<sequence length="142" mass="15537">MNIALIALSAFYYSQWTLGPLIMMGPPAIVALLWSCVDIGCFCFRREHAGVDLIACLIVDTLLFLDLSAISGVLIATLTHLAIFALARYERKMHGKVQSPPQVVYPPPVYGVPTSRSHEVHAEHSIQELPATSDGMMGQKKS</sequence>
<keyword evidence="1" id="KW-0812">Transmembrane</keyword>
<proteinExistence type="predicted"/>
<organism evidence="2 3">
    <name type="scientific">Claviceps aff. purpurea</name>
    <dbReference type="NCBI Taxonomy" id="1967640"/>
    <lineage>
        <taxon>Eukaryota</taxon>
        <taxon>Fungi</taxon>
        <taxon>Dikarya</taxon>
        <taxon>Ascomycota</taxon>
        <taxon>Pezizomycotina</taxon>
        <taxon>Sordariomycetes</taxon>
        <taxon>Hypocreomycetidae</taxon>
        <taxon>Hypocreales</taxon>
        <taxon>Clavicipitaceae</taxon>
        <taxon>Claviceps</taxon>
    </lineage>
</organism>
<keyword evidence="3" id="KW-1185">Reference proteome</keyword>
<accession>A0A9P7QG64</accession>
<keyword evidence="1" id="KW-1133">Transmembrane helix</keyword>
<dbReference type="EMBL" id="SRRH01000190">
    <property type="protein sequence ID" value="KAG6295564.1"/>
    <property type="molecule type" value="Genomic_DNA"/>
</dbReference>
<keyword evidence="1" id="KW-0472">Membrane</keyword>
<feature type="transmembrane region" description="Helical" evidence="1">
    <location>
        <begin position="18"/>
        <end position="37"/>
    </location>
</feature>
<evidence type="ECO:0000313" key="2">
    <source>
        <dbReference type="EMBL" id="KAG6295564.1"/>
    </source>
</evidence>
<dbReference type="AlphaFoldDB" id="A0A9P7QG64"/>
<reference evidence="2 3" key="1">
    <citation type="journal article" date="2020" name="bioRxiv">
        <title>Whole genome comparisons of ergot fungi reveals the divergence and evolution of species within the genus Claviceps are the result of varying mechanisms driving genome evolution and host range expansion.</title>
        <authorList>
            <person name="Wyka S.A."/>
            <person name="Mondo S.J."/>
            <person name="Liu M."/>
            <person name="Dettman J."/>
            <person name="Nalam V."/>
            <person name="Broders K.D."/>
        </authorList>
    </citation>
    <scope>NUCLEOTIDE SEQUENCE [LARGE SCALE GENOMIC DNA]</scope>
    <source>
        <strain evidence="2 3">Clav52</strain>
    </source>
</reference>
<dbReference type="Proteomes" id="UP000707071">
    <property type="component" value="Unassembled WGS sequence"/>
</dbReference>
<protein>
    <submittedName>
        <fullName evidence="2">Uncharacterized protein</fullName>
    </submittedName>
</protein>
<evidence type="ECO:0000313" key="3">
    <source>
        <dbReference type="Proteomes" id="UP000707071"/>
    </source>
</evidence>